<proteinExistence type="predicted"/>
<dbReference type="RefSeq" id="WP_187097855.1">
    <property type="nucleotide sequence ID" value="NZ_CP059894.1"/>
</dbReference>
<evidence type="ECO:0000259" key="1">
    <source>
        <dbReference type="Pfam" id="PF10000"/>
    </source>
</evidence>
<dbReference type="EMBL" id="CP059894">
    <property type="protein sequence ID" value="QNJ93853.1"/>
    <property type="molecule type" value="Genomic_DNA"/>
</dbReference>
<dbReference type="Pfam" id="PF13840">
    <property type="entry name" value="ACT_7"/>
    <property type="match status" value="1"/>
</dbReference>
<dbReference type="InterPro" id="IPR045865">
    <property type="entry name" value="ACT-like_dom_sf"/>
</dbReference>
<gene>
    <name evidence="3" type="ORF">HZU40_05955</name>
</gene>
<dbReference type="Pfam" id="PF10000">
    <property type="entry name" value="ACT_3"/>
    <property type="match status" value="1"/>
</dbReference>
<evidence type="ECO:0000313" key="3">
    <source>
        <dbReference type="EMBL" id="QNJ93853.1"/>
    </source>
</evidence>
<accession>A0A7G8PHN7</accession>
<dbReference type="Proteomes" id="UP000515498">
    <property type="component" value="Chromosome"/>
</dbReference>
<dbReference type="InterPro" id="IPR018717">
    <property type="entry name" value="DUF2241"/>
</dbReference>
<dbReference type="InterPro" id="IPR027795">
    <property type="entry name" value="CASTOR_ACT_dom"/>
</dbReference>
<organism evidence="3 4">
    <name type="scientific">Mycolicibacterium fluoranthenivorans</name>
    <dbReference type="NCBI Taxonomy" id="258505"/>
    <lineage>
        <taxon>Bacteria</taxon>
        <taxon>Bacillati</taxon>
        <taxon>Actinomycetota</taxon>
        <taxon>Actinomycetes</taxon>
        <taxon>Mycobacteriales</taxon>
        <taxon>Mycobacteriaceae</taxon>
        <taxon>Mycolicibacterium</taxon>
    </lineage>
</organism>
<name>A0A7G8PHN7_9MYCO</name>
<reference evidence="3 4" key="1">
    <citation type="submission" date="2020-07" db="EMBL/GenBank/DDBJ databases">
        <title>Draft genome sequence of four isobutane-metabolizing strains capable of cometabolically degrading diverse ether contaminants.</title>
        <authorList>
            <person name="Chen W."/>
            <person name="Faulkner N."/>
            <person name="Smith C."/>
            <person name="Hyman M."/>
        </authorList>
    </citation>
    <scope>NUCLEOTIDE SEQUENCE [LARGE SCALE GENOMIC DNA]</scope>
    <source>
        <strain evidence="3 4">2A</strain>
    </source>
</reference>
<evidence type="ECO:0000313" key="4">
    <source>
        <dbReference type="Proteomes" id="UP000515498"/>
    </source>
</evidence>
<dbReference type="SUPFAM" id="SSF55021">
    <property type="entry name" value="ACT-like"/>
    <property type="match status" value="2"/>
</dbReference>
<feature type="domain" description="CASTOR ACT" evidence="2">
    <location>
        <begin position="69"/>
        <end position="125"/>
    </location>
</feature>
<dbReference type="KEGG" id="mflu:HZU40_05955"/>
<dbReference type="PANTHER" id="PTHR39199:SF1">
    <property type="entry name" value="BLR5128 PROTEIN"/>
    <property type="match status" value="1"/>
</dbReference>
<protein>
    <submittedName>
        <fullName evidence="3">ACT domain-containing protein</fullName>
    </submittedName>
</protein>
<sequence length="134" mass="14408">MSSVSDLHQMLAQMRPELRPGTFVFLALTEPPPAGLHPVMTFAEDEALTVIVPQHEADIQNCSYESAFAWISLRVQSDLEAVGLTAAFSNALSEGGISCNVVAAYYHDHIFVPAKAASAAMDILNGLSGERHPQ</sequence>
<dbReference type="Gene3D" id="3.30.2130.10">
    <property type="entry name" value="VC0802-like"/>
    <property type="match status" value="1"/>
</dbReference>
<dbReference type="AlphaFoldDB" id="A0A7G8PHN7"/>
<evidence type="ECO:0000259" key="2">
    <source>
        <dbReference type="Pfam" id="PF13840"/>
    </source>
</evidence>
<feature type="domain" description="DUF2241" evidence="1">
    <location>
        <begin position="4"/>
        <end position="68"/>
    </location>
</feature>
<dbReference type="PANTHER" id="PTHR39199">
    <property type="entry name" value="BLR5128 PROTEIN"/>
    <property type="match status" value="1"/>
</dbReference>